<proteinExistence type="inferred from homology"/>
<sequence length="156" mass="17258">MSSNPPPEHLPELLLVNRQRTVSYDVKFIRRIGELAMPHCVAACKSDEAALASLRSVEVSIVSDKTIAKVHGEFFDDPTPTDVITFLHGELVLGAETIRANAKTYRQSPNDEAALCVVHGLLHLAGWNDLRKREAESMAKRQEKIFQLARAALKSA</sequence>
<dbReference type="SUPFAM" id="SSF55486">
    <property type="entry name" value="Metalloproteases ('zincins'), catalytic domain"/>
    <property type="match status" value="1"/>
</dbReference>
<dbReference type="STRING" id="690879.TSACC_21210"/>
<dbReference type="Proteomes" id="UP000076023">
    <property type="component" value="Unassembled WGS sequence"/>
</dbReference>
<dbReference type="GO" id="GO:0005737">
    <property type="term" value="C:cytoplasm"/>
    <property type="evidence" value="ECO:0007669"/>
    <property type="project" value="UniProtKB-SubCell"/>
</dbReference>
<keyword evidence="7" id="KW-0698">rRNA processing</keyword>
<evidence type="ECO:0000256" key="2">
    <source>
        <dbReference type="ARBA" id="ARBA00022722"/>
    </source>
</evidence>
<comment type="function">
    <text evidence="7">Single strand-specific metallo-endoribonuclease involved in late-stage 70S ribosome quality control and in maturation of the 3' terminus of the 16S rRNA.</text>
</comment>
<dbReference type="GO" id="GO:0004222">
    <property type="term" value="F:metalloendopeptidase activity"/>
    <property type="evidence" value="ECO:0007669"/>
    <property type="project" value="InterPro"/>
</dbReference>
<keyword evidence="4 7" id="KW-0255">Endonuclease</keyword>
<keyword evidence="9" id="KW-1185">Reference proteome</keyword>
<dbReference type="InterPro" id="IPR020549">
    <property type="entry name" value="YbeY_CS"/>
</dbReference>
<dbReference type="NCBIfam" id="TIGR00043">
    <property type="entry name" value="rRNA maturation RNase YbeY"/>
    <property type="match status" value="1"/>
</dbReference>
<name>A0A146G7V9_TERSA</name>
<dbReference type="AlphaFoldDB" id="A0A146G7V9"/>
<dbReference type="EMBL" id="BDCO01000002">
    <property type="protein sequence ID" value="GAT32808.1"/>
    <property type="molecule type" value="Genomic_DNA"/>
</dbReference>
<accession>A0A146G7V9</accession>
<keyword evidence="5 7" id="KW-0378">Hydrolase</keyword>
<dbReference type="Pfam" id="PF02130">
    <property type="entry name" value="YbeY"/>
    <property type="match status" value="1"/>
</dbReference>
<dbReference type="GO" id="GO:0008270">
    <property type="term" value="F:zinc ion binding"/>
    <property type="evidence" value="ECO:0007669"/>
    <property type="project" value="UniProtKB-UniRule"/>
</dbReference>
<keyword evidence="6 7" id="KW-0862">Zinc</keyword>
<keyword evidence="3 7" id="KW-0479">Metal-binding</keyword>
<evidence type="ECO:0000313" key="8">
    <source>
        <dbReference type="EMBL" id="GAT32808.1"/>
    </source>
</evidence>
<evidence type="ECO:0000256" key="3">
    <source>
        <dbReference type="ARBA" id="ARBA00022723"/>
    </source>
</evidence>
<evidence type="ECO:0000256" key="7">
    <source>
        <dbReference type="HAMAP-Rule" id="MF_00009"/>
    </source>
</evidence>
<feature type="binding site" evidence="7">
    <location>
        <position position="119"/>
    </location>
    <ligand>
        <name>Zn(2+)</name>
        <dbReference type="ChEBI" id="CHEBI:29105"/>
        <note>catalytic</note>
    </ligand>
</feature>
<dbReference type="RefSeq" id="WP_075078616.1">
    <property type="nucleotide sequence ID" value="NZ_BDCO01000002.1"/>
</dbReference>
<feature type="binding site" evidence="7">
    <location>
        <position position="123"/>
    </location>
    <ligand>
        <name>Zn(2+)</name>
        <dbReference type="ChEBI" id="CHEBI:29105"/>
        <note>catalytic</note>
    </ligand>
</feature>
<keyword evidence="2 7" id="KW-0540">Nuclease</keyword>
<protein>
    <recommendedName>
        <fullName evidence="7">Endoribonuclease YbeY</fullName>
        <ecNumber evidence="7">3.1.-.-</ecNumber>
    </recommendedName>
</protein>
<evidence type="ECO:0000256" key="6">
    <source>
        <dbReference type="ARBA" id="ARBA00022833"/>
    </source>
</evidence>
<dbReference type="InterPro" id="IPR002036">
    <property type="entry name" value="YbeY"/>
</dbReference>
<dbReference type="EC" id="3.1.-.-" evidence="7"/>
<organism evidence="8 9">
    <name type="scientific">Terrimicrobium sacchariphilum</name>
    <dbReference type="NCBI Taxonomy" id="690879"/>
    <lineage>
        <taxon>Bacteria</taxon>
        <taxon>Pseudomonadati</taxon>
        <taxon>Verrucomicrobiota</taxon>
        <taxon>Terrimicrobiia</taxon>
        <taxon>Terrimicrobiales</taxon>
        <taxon>Terrimicrobiaceae</taxon>
        <taxon>Terrimicrobium</taxon>
    </lineage>
</organism>
<dbReference type="HAMAP" id="MF_00009">
    <property type="entry name" value="Endoribonucl_YbeY"/>
    <property type="match status" value="1"/>
</dbReference>
<comment type="subcellular location">
    <subcellularLocation>
        <location evidence="7">Cytoplasm</location>
    </subcellularLocation>
</comment>
<dbReference type="OrthoDB" id="9807740at2"/>
<dbReference type="GO" id="GO:0006364">
    <property type="term" value="P:rRNA processing"/>
    <property type="evidence" value="ECO:0007669"/>
    <property type="project" value="UniProtKB-UniRule"/>
</dbReference>
<gene>
    <name evidence="7" type="primary">ybeY</name>
    <name evidence="8" type="ORF">TSACC_21210</name>
</gene>
<feature type="binding site" evidence="7">
    <location>
        <position position="129"/>
    </location>
    <ligand>
        <name>Zn(2+)</name>
        <dbReference type="ChEBI" id="CHEBI:29105"/>
        <note>catalytic</note>
    </ligand>
</feature>
<dbReference type="InterPro" id="IPR023091">
    <property type="entry name" value="MetalPrtase_cat_dom_sf_prd"/>
</dbReference>
<keyword evidence="7" id="KW-0690">Ribosome biogenesis</keyword>
<dbReference type="InParanoid" id="A0A146G7V9"/>
<keyword evidence="7" id="KW-0963">Cytoplasm</keyword>
<reference evidence="9" key="1">
    <citation type="journal article" date="2017" name="Genome Announc.">
        <title>Draft Genome Sequence of Terrimicrobium sacchariphilum NM-5T, a Facultative Anaerobic Soil Bacterium of the Class Spartobacteria.</title>
        <authorList>
            <person name="Qiu Y.L."/>
            <person name="Tourlousse D.M."/>
            <person name="Matsuura N."/>
            <person name="Ohashi A."/>
            <person name="Sekiguchi Y."/>
        </authorList>
    </citation>
    <scope>NUCLEOTIDE SEQUENCE [LARGE SCALE GENOMIC DNA]</scope>
    <source>
        <strain evidence="9">NM-5</strain>
    </source>
</reference>
<evidence type="ECO:0000256" key="5">
    <source>
        <dbReference type="ARBA" id="ARBA00022801"/>
    </source>
</evidence>
<evidence type="ECO:0000256" key="1">
    <source>
        <dbReference type="ARBA" id="ARBA00010875"/>
    </source>
</evidence>
<dbReference type="PROSITE" id="PS01306">
    <property type="entry name" value="UPF0054"/>
    <property type="match status" value="1"/>
</dbReference>
<evidence type="ECO:0000313" key="9">
    <source>
        <dbReference type="Proteomes" id="UP000076023"/>
    </source>
</evidence>
<comment type="similarity">
    <text evidence="1 7">Belongs to the endoribonuclease YbeY family.</text>
</comment>
<evidence type="ECO:0000256" key="4">
    <source>
        <dbReference type="ARBA" id="ARBA00022759"/>
    </source>
</evidence>
<comment type="caution">
    <text evidence="8">The sequence shown here is derived from an EMBL/GenBank/DDBJ whole genome shotgun (WGS) entry which is preliminary data.</text>
</comment>
<dbReference type="Gene3D" id="3.40.390.30">
    <property type="entry name" value="Metalloproteases ('zincins'), catalytic domain"/>
    <property type="match status" value="1"/>
</dbReference>
<dbReference type="GO" id="GO:0004521">
    <property type="term" value="F:RNA endonuclease activity"/>
    <property type="evidence" value="ECO:0007669"/>
    <property type="project" value="UniProtKB-UniRule"/>
</dbReference>
<comment type="cofactor">
    <cofactor evidence="7">
        <name>Zn(2+)</name>
        <dbReference type="ChEBI" id="CHEBI:29105"/>
    </cofactor>
    <text evidence="7">Binds 1 zinc ion.</text>
</comment>